<dbReference type="EMBL" id="ALBS01000084">
    <property type="protein sequence ID" value="EJT50884.1"/>
    <property type="molecule type" value="Genomic_DNA"/>
</dbReference>
<proteinExistence type="predicted"/>
<dbReference type="GO" id="GO:0003677">
    <property type="term" value="F:DNA binding"/>
    <property type="evidence" value="ECO:0007669"/>
    <property type="project" value="InterPro"/>
</dbReference>
<evidence type="ECO:0000256" key="2">
    <source>
        <dbReference type="SAM" id="MobiDB-lite"/>
    </source>
</evidence>
<dbReference type="HOGENOM" id="CLU_300745_0_0_1"/>
<feature type="compositionally biased region" description="Polar residues" evidence="2">
    <location>
        <begin position="918"/>
        <end position="945"/>
    </location>
</feature>
<dbReference type="Gene3D" id="1.10.443.10">
    <property type="entry name" value="Intergrase catalytic core"/>
    <property type="match status" value="1"/>
</dbReference>
<dbReference type="GO" id="GO:0015074">
    <property type="term" value="P:DNA integration"/>
    <property type="evidence" value="ECO:0007669"/>
    <property type="project" value="InterPro"/>
</dbReference>
<dbReference type="GeneID" id="25991458"/>
<name>J6F1P6_TRIAS</name>
<dbReference type="InterPro" id="IPR013762">
    <property type="entry name" value="Integrase-like_cat_sf"/>
</dbReference>
<dbReference type="AlphaFoldDB" id="J6F1P6"/>
<feature type="region of interest" description="Disordered" evidence="2">
    <location>
        <begin position="469"/>
        <end position="489"/>
    </location>
</feature>
<gene>
    <name evidence="3" type="ORF">A1Q1_07946</name>
</gene>
<dbReference type="VEuPathDB" id="FungiDB:A1Q1_07946"/>
<feature type="region of interest" description="Disordered" evidence="2">
    <location>
        <begin position="823"/>
        <end position="995"/>
    </location>
</feature>
<dbReference type="InterPro" id="IPR011010">
    <property type="entry name" value="DNA_brk_join_enz"/>
</dbReference>
<dbReference type="KEGG" id="tasa:A1Q1_07946"/>
<feature type="compositionally biased region" description="Acidic residues" evidence="2">
    <location>
        <begin position="831"/>
        <end position="841"/>
    </location>
</feature>
<organism evidence="3 4">
    <name type="scientific">Trichosporon asahii var. asahii (strain ATCC 90039 / CBS 2479 / JCM 2466 / KCTC 7840 / NBRC 103889/ NCYC 2677 / UAMH 7654)</name>
    <name type="common">Yeast</name>
    <dbReference type="NCBI Taxonomy" id="1186058"/>
    <lineage>
        <taxon>Eukaryota</taxon>
        <taxon>Fungi</taxon>
        <taxon>Dikarya</taxon>
        <taxon>Basidiomycota</taxon>
        <taxon>Agaricomycotina</taxon>
        <taxon>Tremellomycetes</taxon>
        <taxon>Trichosporonales</taxon>
        <taxon>Trichosporonaceae</taxon>
        <taxon>Trichosporon</taxon>
    </lineage>
</organism>
<dbReference type="SUPFAM" id="SSF56349">
    <property type="entry name" value="DNA breaking-rejoining enzymes"/>
    <property type="match status" value="1"/>
</dbReference>
<protein>
    <submittedName>
        <fullName evidence="3">Uncharacterized protein</fullName>
    </submittedName>
</protein>
<evidence type="ECO:0000313" key="3">
    <source>
        <dbReference type="EMBL" id="EJT50884.1"/>
    </source>
</evidence>
<reference evidence="3 4" key="1">
    <citation type="journal article" date="2012" name="Eukaryot. Cell">
        <title>Draft genome sequence of CBS 2479, the standard type strain of Trichosporon asahii.</title>
        <authorList>
            <person name="Yang R.Y."/>
            <person name="Li H.T."/>
            <person name="Zhu H."/>
            <person name="Zhou G.P."/>
            <person name="Wang M."/>
            <person name="Wang L."/>
        </authorList>
    </citation>
    <scope>NUCLEOTIDE SEQUENCE [LARGE SCALE GENOMIC DNA]</scope>
    <source>
        <strain evidence="4">ATCC 90039 / CBS 2479 / JCM 2466 / KCTC 7840 / NCYC 2677 / UAMH 7654</strain>
    </source>
</reference>
<feature type="compositionally biased region" description="Low complexity" evidence="2">
    <location>
        <begin position="899"/>
        <end position="912"/>
    </location>
</feature>
<comment type="caution">
    <text evidence="3">The sequence shown here is derived from an EMBL/GenBank/DDBJ whole genome shotgun (WGS) entry which is preliminary data.</text>
</comment>
<feature type="compositionally biased region" description="Acidic residues" evidence="2">
    <location>
        <begin position="866"/>
        <end position="876"/>
    </location>
</feature>
<evidence type="ECO:0000256" key="1">
    <source>
        <dbReference type="ARBA" id="ARBA00023172"/>
    </source>
</evidence>
<dbReference type="GO" id="GO:0006310">
    <property type="term" value="P:DNA recombination"/>
    <property type="evidence" value="ECO:0007669"/>
    <property type="project" value="UniProtKB-KW"/>
</dbReference>
<evidence type="ECO:0000313" key="4">
    <source>
        <dbReference type="Proteomes" id="UP000002748"/>
    </source>
</evidence>
<dbReference type="RefSeq" id="XP_014181607.1">
    <property type="nucleotide sequence ID" value="XM_014326132.1"/>
</dbReference>
<sequence>MPKGAERDTRPSIASVRVFIFAFRHHLFFLGRAKKFEEEAGRTLRAHLRKLLEDGTLTDAKQIRYITDPGGLLALARATTSPLTGMKAPRSKPILMLFMSIEIQMGTRGAAHMAKSYTDDLPAMTYSCFVLVVGPSEEGRNSLSLQYKPPRSKTKTTKDSVLPLRETPERWRCPVTHFLTLAQLDGVLPFTVEEILAPAFLAGSAGDRTVAFNGPNGDKVIFRNINGEPYTTSGMSRWLARLSRVIGFTHPLGLHSFRHLLAFWMRLKADVQAAVQGSESTTDQLIATISLHPHVLKANPSATIALSAAHRCEILQHPDRGCLPLNALTLTVEAIKSKISRGRTRARNRYGNDMSRWPSKVKNDMKKLWGRLDSNYRRLYKNKIEELNGSSPEADEYNAIDNLPADGEAVEFDIDATEDVLGSIDIDTVGDLGDFIHSVVSPDDLDLELDQEPLSVPQAPDDLDLELDQEPLSVPQPPDAQALGLVPASGPPSHFEPLRAWRESLFDGESDIAEVIRLGVEAVERLQDSRGTRILRPGHSPSSGQCRRCGVQLPGGKHWDDNLRYATHVHKCEAAHAIAMAAPTLLSRYKSTDIPFPEPRGPKGNRWASTDQNVYQILKSVIKRRRPIRCVCDQDFDSARLLKEHLLLEHDVYLPQTAPASEQARLQKDVAKGVWDQGVARFTAIYWLSDERYHVDPREQQLYAKFLLDSLFAVPSKPVKFGLRKDLTSLTRTPDADTYSGNGNVDVRYCLRDADDGRRCDGFCIICINDHYSDSTTRATPLSFIATSRREHVLHHLLAQFAACRMYRQYKAAHDAFHGASSTAPAAGGDGDIDMDSDDEAGPSLAVDPLQDDISDTPHNGSPDLGDVDAGNDTDGEASAGPPDSDGTVTAPRRSGRLSQTSQAAQSESAASMGSRAASHSKSQPTPVGSSSAPSNTHTALASKNESSDEQASDSGSAFEPESESDAETASQLKPNAKGKGKVKATPNPMAGVVG</sequence>
<accession>J6F1P6</accession>
<keyword evidence="1" id="KW-0233">DNA recombination</keyword>
<dbReference type="Proteomes" id="UP000002748">
    <property type="component" value="Unassembled WGS sequence"/>
</dbReference>